<reference evidence="1" key="1">
    <citation type="submission" date="2020-05" db="EMBL/GenBank/DDBJ databases">
        <title>Identification of trans-AT polyketide cluster in two marine bacteria, producers of a novel glutaramide-containing polyketide sesbanimide D and analogs.</title>
        <authorList>
            <person name="Kacar D."/>
            <person name="Rodriguez P."/>
            <person name="Canedo L."/>
            <person name="Gonzalez E."/>
            <person name="Galan B."/>
            <person name="De La Calle F."/>
            <person name="Garcia J.L."/>
        </authorList>
    </citation>
    <scope>NUCLEOTIDE SEQUENCE</scope>
    <source>
        <strain evidence="1">PHM038</strain>
    </source>
</reference>
<sequence length="278" mass="32293">MHPTHPEDPKKHHYIPVCYSKNFTDKGGYIHLVDTWNQNHYFPQKPEKALAINYLYRQPDHAEQRFDTALEKGFSNYVESAWTPAFERLKRKEPVSAYDWVNIVKFICSLHTRTPIVLDAILFLLRESVIGQYEETIGLASDDPNLKIFCDMYRERNSNKSVGPIHFSNLVRSGIIDLNIDPHRRLSSMPLLVNNIDIFQENFAFGGPFLIHNITDLPFISSDNPVCYFNRNRTIKESVPYSSKQAKNFIFIFPISSNIAIVNNNFIKTKERHVTIDD</sequence>
<gene>
    <name evidence="1" type="ORF">HK439_03505</name>
</gene>
<dbReference type="Proteomes" id="UP000598467">
    <property type="component" value="Unassembled WGS sequence"/>
</dbReference>
<dbReference type="Pfam" id="PF14022">
    <property type="entry name" value="DUF4238"/>
    <property type="match status" value="1"/>
</dbReference>
<accession>A0A926NX83</accession>
<proteinExistence type="predicted"/>
<evidence type="ECO:0000313" key="2">
    <source>
        <dbReference type="Proteomes" id="UP000598467"/>
    </source>
</evidence>
<protein>
    <submittedName>
        <fullName evidence="1">DUF4238 domain-containing protein</fullName>
    </submittedName>
</protein>
<dbReference type="RefSeq" id="WP_190289977.1">
    <property type="nucleotide sequence ID" value="NZ_JABFCZ010000003.1"/>
</dbReference>
<dbReference type="InterPro" id="IPR025332">
    <property type="entry name" value="DUF4238"/>
</dbReference>
<name>A0A926NX83_9HYPH</name>
<evidence type="ECO:0000313" key="1">
    <source>
        <dbReference type="EMBL" id="MBD1545315.1"/>
    </source>
</evidence>
<organism evidence="1 2">
    <name type="scientific">Roseibium aggregatum</name>
    <dbReference type="NCBI Taxonomy" id="187304"/>
    <lineage>
        <taxon>Bacteria</taxon>
        <taxon>Pseudomonadati</taxon>
        <taxon>Pseudomonadota</taxon>
        <taxon>Alphaproteobacteria</taxon>
        <taxon>Hyphomicrobiales</taxon>
        <taxon>Stappiaceae</taxon>
        <taxon>Roseibium</taxon>
    </lineage>
</organism>
<dbReference type="AlphaFoldDB" id="A0A926NX83"/>
<comment type="caution">
    <text evidence="1">The sequence shown here is derived from an EMBL/GenBank/DDBJ whole genome shotgun (WGS) entry which is preliminary data.</text>
</comment>
<dbReference type="EMBL" id="JABFCZ010000003">
    <property type="protein sequence ID" value="MBD1545315.1"/>
    <property type="molecule type" value="Genomic_DNA"/>
</dbReference>